<evidence type="ECO:0000313" key="4">
    <source>
        <dbReference type="EMBL" id="SPQ00325.1"/>
    </source>
</evidence>
<dbReference type="PANTHER" id="PTHR36306">
    <property type="entry name" value="ALPHA-AMYLASE-RELATED-RELATED"/>
    <property type="match status" value="1"/>
</dbReference>
<dbReference type="Proteomes" id="UP000245125">
    <property type="component" value="Unassembled WGS sequence"/>
</dbReference>
<name>A0A2U3QG39_9BACT</name>
<dbReference type="Pfam" id="PF03065">
    <property type="entry name" value="Glyco_hydro_57"/>
    <property type="match status" value="1"/>
</dbReference>
<gene>
    <name evidence="4" type="ORF">NBG4_200033</name>
</gene>
<keyword evidence="5" id="KW-1185">Reference proteome</keyword>
<dbReference type="GO" id="GO:0005975">
    <property type="term" value="P:carbohydrate metabolic process"/>
    <property type="evidence" value="ECO:0007669"/>
    <property type="project" value="InterPro"/>
</dbReference>
<sequence length="370" mass="41647">MERFICIHGHFYQPPRENPWLEEIEIQDSSYPYHDWNGRITSECYAPSSASRLLDGEGRITDIVSNYEKISFDFGPTLLSWMQAHSPAIYKAVLDADSYSAERHSGHGNALAQAYNHLIMPLANSRDKRTQILWGIGDFEYRYKRAPEGMWLPETAVDMETLDILAKEGIKFTILASHQASRVRKIGTGKWKDVSGGQIDPSRAYLCPLPSGRRLSVFFYDGPVSRAVAFENLLGRGEDFANRLLRGFSDQRQWPQIVNIATDGETYGHHHKFGDMALAAALHHIENNGLTSLTNYGEYLEKNPPTHEVQILDNTSWSCAHGIERWKNNCGCNTGGNPGWTQEWRAPSATHSTGLETSFPPFVKSGLESI</sequence>
<comment type="similarity">
    <text evidence="1">Belongs to the glycosyl hydrolase 57 family.</text>
</comment>
<evidence type="ECO:0000256" key="1">
    <source>
        <dbReference type="ARBA" id="ARBA00006821"/>
    </source>
</evidence>
<accession>A0A2U3QG39</accession>
<evidence type="ECO:0000256" key="2">
    <source>
        <dbReference type="ARBA" id="ARBA00023277"/>
    </source>
</evidence>
<dbReference type="CDD" id="cd10797">
    <property type="entry name" value="GH57N_APU_like_1"/>
    <property type="match status" value="1"/>
</dbReference>
<dbReference type="EMBL" id="OUUY01000065">
    <property type="protein sequence ID" value="SPQ00325.1"/>
    <property type="molecule type" value="Genomic_DNA"/>
</dbReference>
<dbReference type="InterPro" id="IPR052046">
    <property type="entry name" value="GH57_Enzymes"/>
</dbReference>
<protein>
    <submittedName>
        <fullName evidence="4">Glycoside hydrolase</fullName>
    </submittedName>
</protein>
<feature type="domain" description="Glycoside hydrolase family 57 N-terminal" evidence="3">
    <location>
        <begin position="104"/>
        <end position="309"/>
    </location>
</feature>
<reference evidence="5" key="1">
    <citation type="submission" date="2018-03" db="EMBL/GenBank/DDBJ databases">
        <authorList>
            <person name="Zecchin S."/>
        </authorList>
    </citation>
    <scope>NUCLEOTIDE SEQUENCE [LARGE SCALE GENOMIC DNA]</scope>
</reference>
<dbReference type="Gene3D" id="3.20.110.20">
    <property type="match status" value="1"/>
</dbReference>
<dbReference type="GO" id="GO:0016787">
    <property type="term" value="F:hydrolase activity"/>
    <property type="evidence" value="ECO:0007669"/>
    <property type="project" value="UniProtKB-KW"/>
</dbReference>
<dbReference type="InterPro" id="IPR011330">
    <property type="entry name" value="Glyco_hydro/deAcase_b/a-brl"/>
</dbReference>
<organism evidence="4 5">
    <name type="scientific">Candidatus Sulfobium mesophilum</name>
    <dbReference type="NCBI Taxonomy" id="2016548"/>
    <lineage>
        <taxon>Bacteria</taxon>
        <taxon>Pseudomonadati</taxon>
        <taxon>Nitrospirota</taxon>
        <taxon>Nitrospiria</taxon>
        <taxon>Nitrospirales</taxon>
        <taxon>Nitrospiraceae</taxon>
        <taxon>Candidatus Sulfobium</taxon>
    </lineage>
</organism>
<keyword evidence="4" id="KW-0378">Hydrolase</keyword>
<dbReference type="InterPro" id="IPR004300">
    <property type="entry name" value="Glyco_hydro_57_N"/>
</dbReference>
<dbReference type="AlphaFoldDB" id="A0A2U3QG39"/>
<keyword evidence="2" id="KW-0119">Carbohydrate metabolism</keyword>
<evidence type="ECO:0000313" key="5">
    <source>
        <dbReference type="Proteomes" id="UP000245125"/>
    </source>
</evidence>
<proteinExistence type="inferred from homology"/>
<dbReference type="PANTHER" id="PTHR36306:SF3">
    <property type="entry name" value="GLYCOSIDE HYDROLASE FAMILY 57"/>
    <property type="match status" value="1"/>
</dbReference>
<evidence type="ECO:0000259" key="3">
    <source>
        <dbReference type="Pfam" id="PF03065"/>
    </source>
</evidence>
<dbReference type="SUPFAM" id="SSF88713">
    <property type="entry name" value="Glycoside hydrolase/deacetylase"/>
    <property type="match status" value="1"/>
</dbReference>